<dbReference type="Proteomes" id="UP001283361">
    <property type="component" value="Unassembled WGS sequence"/>
</dbReference>
<evidence type="ECO:0000313" key="2">
    <source>
        <dbReference type="Proteomes" id="UP001283361"/>
    </source>
</evidence>
<dbReference type="AlphaFoldDB" id="A0AAE0ZF57"/>
<reference evidence="1" key="1">
    <citation type="journal article" date="2023" name="G3 (Bethesda)">
        <title>A reference genome for the long-term kleptoplast-retaining sea slug Elysia crispata morphotype clarki.</title>
        <authorList>
            <person name="Eastman K.E."/>
            <person name="Pendleton A.L."/>
            <person name="Shaikh M.A."/>
            <person name="Suttiyut T."/>
            <person name="Ogas R."/>
            <person name="Tomko P."/>
            <person name="Gavelis G."/>
            <person name="Widhalm J.R."/>
            <person name="Wisecaver J.H."/>
        </authorList>
    </citation>
    <scope>NUCLEOTIDE SEQUENCE</scope>
    <source>
        <strain evidence="1">ECLA1</strain>
    </source>
</reference>
<evidence type="ECO:0000313" key="1">
    <source>
        <dbReference type="EMBL" id="KAK3768183.1"/>
    </source>
</evidence>
<organism evidence="1 2">
    <name type="scientific">Elysia crispata</name>
    <name type="common">lettuce slug</name>
    <dbReference type="NCBI Taxonomy" id="231223"/>
    <lineage>
        <taxon>Eukaryota</taxon>
        <taxon>Metazoa</taxon>
        <taxon>Spiralia</taxon>
        <taxon>Lophotrochozoa</taxon>
        <taxon>Mollusca</taxon>
        <taxon>Gastropoda</taxon>
        <taxon>Heterobranchia</taxon>
        <taxon>Euthyneura</taxon>
        <taxon>Panpulmonata</taxon>
        <taxon>Sacoglossa</taxon>
        <taxon>Placobranchoidea</taxon>
        <taxon>Plakobranchidae</taxon>
        <taxon>Elysia</taxon>
    </lineage>
</organism>
<name>A0AAE0ZF57_9GAST</name>
<comment type="caution">
    <text evidence="1">The sequence shown here is derived from an EMBL/GenBank/DDBJ whole genome shotgun (WGS) entry which is preliminary data.</text>
</comment>
<gene>
    <name evidence="1" type="ORF">RRG08_031721</name>
</gene>
<dbReference type="EMBL" id="JAWDGP010004065">
    <property type="protein sequence ID" value="KAK3768183.1"/>
    <property type="molecule type" value="Genomic_DNA"/>
</dbReference>
<protein>
    <submittedName>
        <fullName evidence="1">Uncharacterized protein</fullName>
    </submittedName>
</protein>
<proteinExistence type="predicted"/>
<accession>A0AAE0ZF57</accession>
<keyword evidence="2" id="KW-1185">Reference proteome</keyword>
<sequence>MTDARDPAKVTKIRCPAPGCQESWPSNTSSDVLLRLLDIHKRTAHPTTGPATVPTATRVKAEKVKRPIISVSGSSEEWTYFKQKWSEYKLTT</sequence>